<organism evidence="1 2">
    <name type="scientific">Symbiodinium pilosum</name>
    <name type="common">Dinoflagellate</name>
    <dbReference type="NCBI Taxonomy" id="2952"/>
    <lineage>
        <taxon>Eukaryota</taxon>
        <taxon>Sar</taxon>
        <taxon>Alveolata</taxon>
        <taxon>Dinophyceae</taxon>
        <taxon>Suessiales</taxon>
        <taxon>Symbiodiniaceae</taxon>
        <taxon>Symbiodinium</taxon>
    </lineage>
</organism>
<keyword evidence="2" id="KW-1185">Reference proteome</keyword>
<accession>A0A812NRQ0</accession>
<dbReference type="Proteomes" id="UP000649617">
    <property type="component" value="Unassembled WGS sequence"/>
</dbReference>
<dbReference type="Gene3D" id="2.40.50.140">
    <property type="entry name" value="Nucleic acid-binding proteins"/>
    <property type="match status" value="1"/>
</dbReference>
<reference evidence="1" key="1">
    <citation type="submission" date="2021-02" db="EMBL/GenBank/DDBJ databases">
        <authorList>
            <person name="Dougan E. K."/>
            <person name="Rhodes N."/>
            <person name="Thang M."/>
            <person name="Chan C."/>
        </authorList>
    </citation>
    <scope>NUCLEOTIDE SEQUENCE</scope>
</reference>
<dbReference type="AlphaFoldDB" id="A0A812NRQ0"/>
<sequence length="104" mass="10977">MASQTVAQRHTGDGWGGSLDMAMKILLAELQCTTVDGQGHVVCTKLHQRLKRVWLQGYILCRDGDDVADLDDGSAVMSLDVGGLIASSPDASAALQAGRYVSCV</sequence>
<dbReference type="EMBL" id="CAJNIZ010011536">
    <property type="protein sequence ID" value="CAE7320699.1"/>
    <property type="molecule type" value="Genomic_DNA"/>
</dbReference>
<dbReference type="InterPro" id="IPR012340">
    <property type="entry name" value="NA-bd_OB-fold"/>
</dbReference>
<name>A0A812NRQ0_SYMPI</name>
<comment type="caution">
    <text evidence="1">The sequence shown here is derived from an EMBL/GenBank/DDBJ whole genome shotgun (WGS) entry which is preliminary data.</text>
</comment>
<evidence type="ECO:0000313" key="1">
    <source>
        <dbReference type="EMBL" id="CAE7320699.1"/>
    </source>
</evidence>
<dbReference type="OrthoDB" id="427853at2759"/>
<gene>
    <name evidence="1" type="ORF">SPIL2461_LOCUS7398</name>
</gene>
<proteinExistence type="predicted"/>
<evidence type="ECO:0000313" key="2">
    <source>
        <dbReference type="Proteomes" id="UP000649617"/>
    </source>
</evidence>
<protein>
    <submittedName>
        <fullName evidence="1">Uncharacterized protein</fullName>
    </submittedName>
</protein>